<evidence type="ECO:0000313" key="4">
    <source>
        <dbReference type="Proteomes" id="UP000199214"/>
    </source>
</evidence>
<keyword evidence="1" id="KW-0998">Cell outer membrane</keyword>
<keyword evidence="1" id="KW-0472">Membrane</keyword>
<evidence type="ECO:0000313" key="3">
    <source>
        <dbReference type="EMBL" id="SEK33599.1"/>
    </source>
</evidence>
<dbReference type="EMBL" id="FNZZ01000001">
    <property type="protein sequence ID" value="SEK33599.1"/>
    <property type="molecule type" value="Genomic_DNA"/>
</dbReference>
<organism evidence="3 4">
    <name type="scientific">Sphingomonas palmae</name>
    <dbReference type="NCBI Taxonomy" id="1855283"/>
    <lineage>
        <taxon>Bacteria</taxon>
        <taxon>Pseudomonadati</taxon>
        <taxon>Pseudomonadota</taxon>
        <taxon>Alphaproteobacteria</taxon>
        <taxon>Sphingomonadales</taxon>
        <taxon>Sphingomonadaceae</taxon>
        <taxon>Sphingomonas</taxon>
    </lineage>
</organism>
<keyword evidence="4" id="KW-1185">Reference proteome</keyword>
<dbReference type="InterPro" id="IPR007543">
    <property type="entry name" value="LptD_C"/>
</dbReference>
<name>A0A1H7G638_9SPHN</name>
<dbReference type="GO" id="GO:0009279">
    <property type="term" value="C:cell outer membrane"/>
    <property type="evidence" value="ECO:0007669"/>
    <property type="project" value="UniProtKB-SubCell"/>
</dbReference>
<dbReference type="GO" id="GO:0043165">
    <property type="term" value="P:Gram-negative-bacterium-type cell outer membrane assembly"/>
    <property type="evidence" value="ECO:0007669"/>
    <property type="project" value="UniProtKB-UniRule"/>
</dbReference>
<dbReference type="Pfam" id="PF04453">
    <property type="entry name" value="LptD"/>
    <property type="match status" value="1"/>
</dbReference>
<comment type="subunit">
    <text evidence="1">Component of the lipopolysaccharide transport and assembly complex.</text>
</comment>
<comment type="subcellular location">
    <subcellularLocation>
        <location evidence="1">Cell outer membrane</location>
    </subcellularLocation>
</comment>
<proteinExistence type="inferred from homology"/>
<dbReference type="Proteomes" id="UP000199214">
    <property type="component" value="Unassembled WGS sequence"/>
</dbReference>
<reference evidence="4" key="1">
    <citation type="submission" date="2016-10" db="EMBL/GenBank/DDBJ databases">
        <authorList>
            <person name="Varghese N."/>
            <person name="Submissions S."/>
        </authorList>
    </citation>
    <scope>NUCLEOTIDE SEQUENCE [LARGE SCALE GENOMIC DNA]</scope>
    <source>
        <strain evidence="4">JS21-1</strain>
    </source>
</reference>
<accession>A0A1H7G638</accession>
<dbReference type="PANTHER" id="PTHR30189">
    <property type="entry name" value="LPS-ASSEMBLY PROTEIN"/>
    <property type="match status" value="1"/>
</dbReference>
<dbReference type="STRING" id="1855283.SAMN05216382_0211"/>
<comment type="similarity">
    <text evidence="1">Belongs to the LptD family.</text>
</comment>
<protein>
    <recommendedName>
        <fullName evidence="1">LPS-assembly protein LptD</fullName>
    </recommendedName>
</protein>
<evidence type="ECO:0000259" key="2">
    <source>
        <dbReference type="Pfam" id="PF04453"/>
    </source>
</evidence>
<dbReference type="Gene3D" id="2.60.450.10">
    <property type="entry name" value="Lipopolysaccharide (LPS) transport protein A like domain"/>
    <property type="match status" value="1"/>
</dbReference>
<dbReference type="InterPro" id="IPR020889">
    <property type="entry name" value="LipoPS_assembly_LptD"/>
</dbReference>
<dbReference type="AlphaFoldDB" id="A0A1H7G638"/>
<gene>
    <name evidence="1" type="primary">lptD</name>
    <name evidence="3" type="ORF">SAMN05216382_0211</name>
</gene>
<evidence type="ECO:0000256" key="1">
    <source>
        <dbReference type="HAMAP-Rule" id="MF_01411"/>
    </source>
</evidence>
<dbReference type="HAMAP" id="MF_01411">
    <property type="entry name" value="LPS_assembly_LptD"/>
    <property type="match status" value="1"/>
</dbReference>
<dbReference type="GO" id="GO:1990351">
    <property type="term" value="C:transporter complex"/>
    <property type="evidence" value="ECO:0007669"/>
    <property type="project" value="TreeGrafter"/>
</dbReference>
<dbReference type="GO" id="GO:0015920">
    <property type="term" value="P:lipopolysaccharide transport"/>
    <property type="evidence" value="ECO:0007669"/>
    <property type="project" value="InterPro"/>
</dbReference>
<feature type="chain" id="PRO_5011801844" description="LPS-assembly protein LptD" evidence="1">
    <location>
        <begin position="30"/>
        <end position="758"/>
    </location>
</feature>
<dbReference type="InterPro" id="IPR050218">
    <property type="entry name" value="LptD"/>
</dbReference>
<sequence length="758" mass="83275" precursor="true">MTRSDFLAGCVLPMAALCAVPLCAGSAAAQSLADRPATPDPALSIPADTPQVAPAAAGDDQVQFSSSSLEYDYEADIVTALGDVRMTRSGEKLRAEKVVWNRKTGRVVATGNVAVTNPQGDVAYGDSIDLTDSLKDGVIDNLLVVLERGGRLAAVDGRRDENGTYFLNRAAYSPCPVTDANGCPKEPTWKITAVRVTYRPDNDRVYFEGARFNLFGLASPRLPRFSTSTAESNSTGLLTPGIGIDRLNGGELTLPFNIAIGQNRSLVVTPHIFTQVLPLLETHYSEVNTLGAFSIAAYATSSRRSEDLSTGFTTATERAFRGYLDGTMRFQFTPEWSLSGSLRLSTDRTFTRRYDISDDDRLRSTFALEHIDANSYFAVTGWATQTLRVGDRQSLQPVALPEIDYRRRVQDVAGGVLSLQANTLAIGRKAGQDTQRAFASAEWDLRRLTKWGQEVTLTAFARGDAYNTSDAAATLVPSYRGLDGFQTRAIGAAAIDVKWPFIGELFGGTQRWTPRVQVVASPHVANLRVPNEDSRAVDLEDSNLFALNRFPGYDRWEDSSRITYGGEWAFDRTGLSIDTTIGQSYRLDSRPTILPSGTGLSDSFSDIVGRTNVRLRDFITFTHRYRLDKDSFAVRRNEVDATVGSYTTYATVGYLRLNRNIDPVVGLQDREEVRFAGRAAFARFWSVFGSAVIDLTDRAEDVLSSSSGFDPIRHRLGVAFEDDCLELGLTWRRDYRTTGDIRAGNSYLLTLAFKGLGR</sequence>
<feature type="signal peptide" evidence="1">
    <location>
        <begin position="1"/>
        <end position="29"/>
    </location>
</feature>
<comment type="function">
    <text evidence="1">Involved in the assembly of lipopolysaccharide (LPS) at the surface of the outer membrane.</text>
</comment>
<dbReference type="PANTHER" id="PTHR30189:SF1">
    <property type="entry name" value="LPS-ASSEMBLY PROTEIN LPTD"/>
    <property type="match status" value="1"/>
</dbReference>
<comment type="caution">
    <text evidence="1">Lacks conserved residue(s) required for the propagation of feature annotation.</text>
</comment>
<dbReference type="OrthoDB" id="9760225at2"/>
<keyword evidence="1" id="KW-0732">Signal</keyword>
<feature type="domain" description="LptD C-terminal" evidence="2">
    <location>
        <begin position="320"/>
        <end position="685"/>
    </location>
</feature>